<keyword evidence="4" id="KW-1185">Reference proteome</keyword>
<evidence type="ECO:0000313" key="4">
    <source>
        <dbReference type="Proteomes" id="UP000504617"/>
    </source>
</evidence>
<dbReference type="OrthoDB" id="413993at2759"/>
<organism evidence="4 5">
    <name type="scientific">Thamnophis sirtalis</name>
    <dbReference type="NCBI Taxonomy" id="35019"/>
    <lineage>
        <taxon>Eukaryota</taxon>
        <taxon>Metazoa</taxon>
        <taxon>Chordata</taxon>
        <taxon>Craniata</taxon>
        <taxon>Vertebrata</taxon>
        <taxon>Euteleostomi</taxon>
        <taxon>Lepidosauria</taxon>
        <taxon>Squamata</taxon>
        <taxon>Bifurcata</taxon>
        <taxon>Unidentata</taxon>
        <taxon>Episquamata</taxon>
        <taxon>Toxicofera</taxon>
        <taxon>Serpentes</taxon>
        <taxon>Colubroidea</taxon>
        <taxon>Colubridae</taxon>
        <taxon>Natricinae</taxon>
        <taxon>Thamnophis</taxon>
    </lineage>
</organism>
<evidence type="ECO:0000313" key="5">
    <source>
        <dbReference type="RefSeq" id="XP_013931420.1"/>
    </source>
</evidence>
<feature type="compositionally biased region" description="Polar residues" evidence="3">
    <location>
        <begin position="158"/>
        <end position="174"/>
    </location>
</feature>
<feature type="compositionally biased region" description="Basic and acidic residues" evidence="3">
    <location>
        <begin position="9"/>
        <end position="23"/>
    </location>
</feature>
<dbReference type="AlphaFoldDB" id="A0A6I9Z6F6"/>
<dbReference type="GO" id="GO:0016788">
    <property type="term" value="F:hydrolase activity, acting on ester bonds"/>
    <property type="evidence" value="ECO:0007669"/>
    <property type="project" value="InterPro"/>
</dbReference>
<feature type="region of interest" description="Disordered" evidence="3">
    <location>
        <begin position="1"/>
        <end position="56"/>
    </location>
</feature>
<sequence>MASSSQPSEKLKIKQEDGRDVRANKPPVPENKNALHKKPAEGVQRIKGQEQDEGSPKALLCVFGGELQAERTINKIHKESSSGKEELGPVNNLGEFSTVSKSRRGEIRKPSHPLETAPQEDNMSVKQDNKELCWAGGHVPVMSGSGGKASRSKDEKNMQQAPNNEKTVTKTSGDSVEEDSKPMLDSKQSYKLSKPEYELEPQQISNVKKTVTETGNKAIYSTRELSKTVITSKYVHSGSSQSKKQYWKSEAHWRLVSGDSKYEGKETKQNNNDRKPFANNFRTGTKQKNIAKDKCIPATLSNAQSEAAEKFVFQKTAIAEPTREPVFTDDSETDQKCTEHKKEFPSENDRSNMEDGGPLVTYSQEDSIRNHKLSEMMEMSASTMEFVTYPPHFYNQKMNDYAKHRTSNPKPTHCFTRSTGNISYSNNLYDVSLERRTNAAKDKKPSVERVQDKTWSYGSLQDYKWGKRPQNMGRGTYVPIFSSSFKSDSFTKQFTNCIGQDVPMNFPKYLEDGFIDTHCHLDMLYSKTSFRGTFSEFRKRYSSTFPKEFQGCIADFCDPRTLKNNLWEDLLKEDMVWGAFGCHPHFASYYTDHHERNLMQAMRHPKSIAFGEIGLDYSYKCRTEIPKQHEVFERQLNLAVSLRKPLVIHCRDADGDLLEIMKKCVPKDYKIHRHCFTGCYSVIEPFLDYFPNLMVGFTALMSYPSANEVRDSVRKIPLNRIVVETDAPYFLPRQVPKCVSQFSHPGLALHTVKEIACLKEMSLSATLAVLRQNTNKMYDL</sequence>
<dbReference type="Gene3D" id="3.20.20.140">
    <property type="entry name" value="Metal-dependent hydrolases"/>
    <property type="match status" value="1"/>
</dbReference>
<protein>
    <submittedName>
        <fullName evidence="5">Deoxyribonuclease TATDN2</fullName>
    </submittedName>
</protein>
<dbReference type="KEGG" id="tsr:106556906"/>
<dbReference type="PANTHER" id="PTHR46363:SF1">
    <property type="entry name" value="DEOXYRIBONUCLEASE TATDN2-RELATED"/>
    <property type="match status" value="1"/>
</dbReference>
<feature type="compositionally biased region" description="Basic and acidic residues" evidence="3">
    <location>
        <begin position="333"/>
        <end position="353"/>
    </location>
</feature>
<dbReference type="Proteomes" id="UP000504617">
    <property type="component" value="Unplaced"/>
</dbReference>
<gene>
    <name evidence="5" type="primary">LOC106556906</name>
</gene>
<accession>A0A6I9Z6F6</accession>
<evidence type="ECO:0000256" key="3">
    <source>
        <dbReference type="SAM" id="MobiDB-lite"/>
    </source>
</evidence>
<name>A0A6I9Z6F6_9SAUR</name>
<dbReference type="CDD" id="cd01310">
    <property type="entry name" value="TatD_DNAse"/>
    <property type="match status" value="1"/>
</dbReference>
<dbReference type="InterPro" id="IPR032466">
    <property type="entry name" value="Metal_Hydrolase"/>
</dbReference>
<feature type="region of interest" description="Disordered" evidence="3">
    <location>
        <begin position="326"/>
        <end position="361"/>
    </location>
</feature>
<feature type="compositionally biased region" description="Basic and acidic residues" evidence="3">
    <location>
        <begin position="73"/>
        <end position="87"/>
    </location>
</feature>
<dbReference type="PROSITE" id="PS01091">
    <property type="entry name" value="TATD_3"/>
    <property type="match status" value="1"/>
</dbReference>
<dbReference type="GeneID" id="106556906"/>
<keyword evidence="2" id="KW-0378">Hydrolase</keyword>
<dbReference type="FunFam" id="3.20.20.140:FF:000027">
    <property type="entry name" value="putative deoxyribonuclease TATDN2"/>
    <property type="match status" value="1"/>
</dbReference>
<dbReference type="SUPFAM" id="SSF51556">
    <property type="entry name" value="Metallo-dependent hydrolases"/>
    <property type="match status" value="1"/>
</dbReference>
<feature type="region of interest" description="Disordered" evidence="3">
    <location>
        <begin position="73"/>
        <end position="201"/>
    </location>
</feature>
<comment type="similarity">
    <text evidence="1">Belongs to the metallo-dependent hydrolases superfamily. TatD-type hydrolase family.</text>
</comment>
<reference evidence="5" key="1">
    <citation type="submission" date="2025-08" db="UniProtKB">
        <authorList>
            <consortium name="RefSeq"/>
        </authorList>
    </citation>
    <scope>IDENTIFICATION</scope>
    <source>
        <tissue evidence="5">Skeletal muscle</tissue>
    </source>
</reference>
<dbReference type="PANTHER" id="PTHR46363">
    <property type="entry name" value="DEOXYRIBONUCLEASE TATDN2-RELATED"/>
    <property type="match status" value="1"/>
</dbReference>
<evidence type="ECO:0000256" key="1">
    <source>
        <dbReference type="ARBA" id="ARBA00009275"/>
    </source>
</evidence>
<dbReference type="InterPro" id="IPR001130">
    <property type="entry name" value="TatD-like"/>
</dbReference>
<dbReference type="PROSITE" id="PS01137">
    <property type="entry name" value="TATD_1"/>
    <property type="match status" value="1"/>
</dbReference>
<evidence type="ECO:0000256" key="2">
    <source>
        <dbReference type="ARBA" id="ARBA00022801"/>
    </source>
</evidence>
<dbReference type="Pfam" id="PF01026">
    <property type="entry name" value="TatD_DNase"/>
    <property type="match status" value="1"/>
</dbReference>
<dbReference type="RefSeq" id="XP_013931420.1">
    <property type="nucleotide sequence ID" value="XM_014075945.1"/>
</dbReference>
<proteinExistence type="inferred from homology"/>
<dbReference type="InterPro" id="IPR018228">
    <property type="entry name" value="DNase_TatD-rel_CS"/>
</dbReference>